<keyword evidence="6 8" id="KW-1133">Transmembrane helix</keyword>
<feature type="transmembrane region" description="Helical" evidence="8">
    <location>
        <begin position="100"/>
        <end position="124"/>
    </location>
</feature>
<dbReference type="KEGG" id="tos:Theos_1382"/>
<dbReference type="GO" id="GO:0000319">
    <property type="term" value="F:sulfite transmembrane transporter activity"/>
    <property type="evidence" value="ECO:0007669"/>
    <property type="project" value="TreeGrafter"/>
</dbReference>
<accession>K7R647</accession>
<evidence type="ECO:0000313" key="10">
    <source>
        <dbReference type="Proteomes" id="UP000000211"/>
    </source>
</evidence>
<feature type="transmembrane region" description="Helical" evidence="8">
    <location>
        <begin position="307"/>
        <end position="331"/>
    </location>
</feature>
<feature type="transmembrane region" description="Helical" evidence="8">
    <location>
        <begin position="171"/>
        <end position="190"/>
    </location>
</feature>
<dbReference type="PANTHER" id="PTHR31686">
    <property type="match status" value="1"/>
</dbReference>
<dbReference type="GO" id="GO:0005886">
    <property type="term" value="C:plasma membrane"/>
    <property type="evidence" value="ECO:0007669"/>
    <property type="project" value="UniProtKB-SubCell"/>
</dbReference>
<proteinExistence type="inferred from homology"/>
<sequence>MRSLAAFNPSWFAAVMGGSGVALALKAFGFPLLAQAAYALALFWFLLSLAFFLGKLLRHPQRVWQDLHHPLLSQMHATFPLAFLLLSLATQGLYPGWTGLALGLYLVGAFLVLLMSLLIGFLTVSRLRLPLESANGTWFIPPVSSLVVPLAGGGLLPALGPWAREAFHLNLLFLGLGLVLFLWVGANLFGRLYAHERPAHELIPSLFVGLAPVGVGVLAPLRLFEGAEKAGLMPFPEGFYLLGTALLGLGGWWFLLALALLLESLLLHRVRIGFNPGLWGLVFPLAALTLAARALGEGLGSGVFQVLAWGLFLVLLVFYLPLAYLTLLAFLRLRVLQAPGQEKPGGAHPGPKGA</sequence>
<dbReference type="PANTHER" id="PTHR31686:SF1">
    <property type="entry name" value="SULFITE EFFLUX PUMP SSU1"/>
    <property type="match status" value="1"/>
</dbReference>
<dbReference type="AlphaFoldDB" id="K7R647"/>
<keyword evidence="7 8" id="KW-0472">Membrane</keyword>
<evidence type="ECO:0000256" key="7">
    <source>
        <dbReference type="ARBA" id="ARBA00023136"/>
    </source>
</evidence>
<keyword evidence="10" id="KW-1185">Reference proteome</keyword>
<keyword evidence="5 8" id="KW-0812">Transmembrane</keyword>
<feature type="transmembrane region" description="Helical" evidence="8">
    <location>
        <begin position="239"/>
        <end position="262"/>
    </location>
</feature>
<evidence type="ECO:0000256" key="2">
    <source>
        <dbReference type="ARBA" id="ARBA00008566"/>
    </source>
</evidence>
<keyword evidence="4" id="KW-1003">Cell membrane</keyword>
<protein>
    <submittedName>
        <fullName evidence="9">Tellurite resistance protein-like permease</fullName>
    </submittedName>
</protein>
<gene>
    <name evidence="9" type="ORF">Theos_1382</name>
</gene>
<evidence type="ECO:0000256" key="8">
    <source>
        <dbReference type="SAM" id="Phobius"/>
    </source>
</evidence>
<dbReference type="EMBL" id="CP003249">
    <property type="protein sequence ID" value="AFV76414.1"/>
    <property type="molecule type" value="Genomic_DNA"/>
</dbReference>
<comment type="similarity">
    <text evidence="2">Belongs to the tellurite-resistance/dicarboxylate transporter (TDT) family.</text>
</comment>
<feature type="transmembrane region" description="Helical" evidence="8">
    <location>
        <begin position="75"/>
        <end position="94"/>
    </location>
</feature>
<evidence type="ECO:0000256" key="4">
    <source>
        <dbReference type="ARBA" id="ARBA00022475"/>
    </source>
</evidence>
<dbReference type="STRING" id="751945.Theos_1382"/>
<dbReference type="InterPro" id="IPR051629">
    <property type="entry name" value="Sulfite_efflux_TDT"/>
</dbReference>
<evidence type="ECO:0000313" key="9">
    <source>
        <dbReference type="EMBL" id="AFV76414.1"/>
    </source>
</evidence>
<evidence type="ECO:0000256" key="6">
    <source>
        <dbReference type="ARBA" id="ARBA00022989"/>
    </source>
</evidence>
<organism evidence="9 10">
    <name type="scientific">Thermus oshimai JL-2</name>
    <dbReference type="NCBI Taxonomy" id="751945"/>
    <lineage>
        <taxon>Bacteria</taxon>
        <taxon>Thermotogati</taxon>
        <taxon>Deinococcota</taxon>
        <taxon>Deinococci</taxon>
        <taxon>Thermales</taxon>
        <taxon>Thermaceae</taxon>
        <taxon>Thermus</taxon>
    </lineage>
</organism>
<evidence type="ECO:0000256" key="1">
    <source>
        <dbReference type="ARBA" id="ARBA00004651"/>
    </source>
</evidence>
<feature type="transmembrane region" description="Helical" evidence="8">
    <location>
        <begin position="136"/>
        <end position="159"/>
    </location>
</feature>
<dbReference type="eggNOG" id="COG1275">
    <property type="taxonomic scope" value="Bacteria"/>
</dbReference>
<dbReference type="InterPro" id="IPR004695">
    <property type="entry name" value="SLAC1/Mae1/Ssu1/TehA"/>
</dbReference>
<feature type="transmembrane region" description="Helical" evidence="8">
    <location>
        <begin position="202"/>
        <end position="219"/>
    </location>
</feature>
<dbReference type="Proteomes" id="UP000000211">
    <property type="component" value="Chromosome"/>
</dbReference>
<dbReference type="InterPro" id="IPR038665">
    <property type="entry name" value="Voltage-dep_anion_channel_sf"/>
</dbReference>
<reference evidence="9 10" key="1">
    <citation type="journal article" date="2013" name="Genome Announc.">
        <title>Whole Genome Sequencing of Thermus oshimai JL-2 and Thermus thermophilus JL-18, Incomplete Denitrifiers from the United States Great Basin.</title>
        <authorList>
            <person name="Murugapiran S.K."/>
            <person name="Huntemann M."/>
            <person name="Wei C.L."/>
            <person name="Han J."/>
            <person name="Detter J.C."/>
            <person name="Han C.S."/>
            <person name="Erkkila T.H."/>
            <person name="Teshima H."/>
            <person name="Chen A."/>
            <person name="Kyrpides N."/>
            <person name="Mavrommatis K."/>
            <person name="Markowitz V."/>
            <person name="Szeto E."/>
            <person name="Ivanova N."/>
            <person name="Pagani I."/>
            <person name="Lam J."/>
            <person name="McDonald A.I."/>
            <person name="Dodsworth J.A."/>
            <person name="Pati A."/>
            <person name="Goodwin L."/>
            <person name="Peters L."/>
            <person name="Pitluck S."/>
            <person name="Woyke T."/>
            <person name="Hedlund B.P."/>
        </authorList>
    </citation>
    <scope>NUCLEOTIDE SEQUENCE</scope>
    <source>
        <strain evidence="9 10">JL-2</strain>
    </source>
</reference>
<dbReference type="RefSeq" id="WP_016329600.1">
    <property type="nucleotide sequence ID" value="NC_019386.1"/>
</dbReference>
<keyword evidence="3" id="KW-0813">Transport</keyword>
<dbReference type="OrthoDB" id="958273at2"/>
<evidence type="ECO:0000256" key="5">
    <source>
        <dbReference type="ARBA" id="ARBA00022692"/>
    </source>
</evidence>
<feature type="transmembrane region" description="Helical" evidence="8">
    <location>
        <begin position="274"/>
        <end position="295"/>
    </location>
</feature>
<dbReference type="HOGENOM" id="CLU_030057_6_4_0"/>
<dbReference type="Gene3D" id="1.50.10.150">
    <property type="entry name" value="Voltage-dependent anion channel"/>
    <property type="match status" value="1"/>
</dbReference>
<evidence type="ECO:0000256" key="3">
    <source>
        <dbReference type="ARBA" id="ARBA00022448"/>
    </source>
</evidence>
<name>K7R647_THEOS</name>
<dbReference type="Pfam" id="PF03595">
    <property type="entry name" value="SLAC1"/>
    <property type="match status" value="1"/>
</dbReference>
<feature type="transmembrane region" description="Helical" evidence="8">
    <location>
        <begin position="34"/>
        <end position="54"/>
    </location>
</feature>
<comment type="subcellular location">
    <subcellularLocation>
        <location evidence="1">Cell membrane</location>
        <topology evidence="1">Multi-pass membrane protein</topology>
    </subcellularLocation>
</comment>